<accession>A0A0G1AST9</accession>
<name>A0A0G1AST9_9BACT</name>
<gene>
    <name evidence="1" type="ORF">UV33_C0034G0010</name>
</gene>
<protein>
    <submittedName>
        <fullName evidence="1">Uncharacterized protein</fullName>
    </submittedName>
</protein>
<comment type="caution">
    <text evidence="1">The sequence shown here is derived from an EMBL/GenBank/DDBJ whole genome shotgun (WGS) entry which is preliminary data.</text>
</comment>
<dbReference type="Proteomes" id="UP000034135">
    <property type="component" value="Unassembled WGS sequence"/>
</dbReference>
<dbReference type="EMBL" id="LCEB01000034">
    <property type="protein sequence ID" value="KKS64175.1"/>
    <property type="molecule type" value="Genomic_DNA"/>
</dbReference>
<reference evidence="1 2" key="1">
    <citation type="journal article" date="2015" name="Nature">
        <title>rRNA introns, odd ribosomes, and small enigmatic genomes across a large radiation of phyla.</title>
        <authorList>
            <person name="Brown C.T."/>
            <person name="Hug L.A."/>
            <person name="Thomas B.C."/>
            <person name="Sharon I."/>
            <person name="Castelle C.J."/>
            <person name="Singh A."/>
            <person name="Wilkins M.J."/>
            <person name="Williams K.H."/>
            <person name="Banfield J.F."/>
        </authorList>
    </citation>
    <scope>NUCLEOTIDE SEQUENCE [LARGE SCALE GENOMIC DNA]</scope>
</reference>
<proteinExistence type="predicted"/>
<sequence length="331" mass="39385">MSWVQIPPGSHMARDTEQKELNSINIPKIVMDINPKEELGEFYWALHYKKMPDLRKSILTHRYFQRLKESLGSTNIESEDQEKQIIWDFLTKAHQRDRERIEGFLEFSQRELNEKSMETLIALAKLMDYEWPENPPEYRAIPVLLPFSPFGDNDFYFSVLGVAQGKDQKAFLDVAIHEISHMILFAILEKYHPEIPSDDTHMNVPIFYLKEILAPVLMNQHSLRKFLDLHDHPEDYLGNPDIEEIYIAEGDSQEKVQVSRYFQNLYEQMRYQEHKTFPEILDKMLKIIQPMEKELAKRCDLWNEHGWKIFTDQEIARVYSEPIKIEKIENI</sequence>
<organism evidence="1 2">
    <name type="scientific">Candidatus Daviesbacteria bacterium GW2011_GWA1_42_6</name>
    <dbReference type="NCBI Taxonomy" id="1618420"/>
    <lineage>
        <taxon>Bacteria</taxon>
        <taxon>Candidatus Daviesiibacteriota</taxon>
    </lineage>
</organism>
<evidence type="ECO:0000313" key="2">
    <source>
        <dbReference type="Proteomes" id="UP000034135"/>
    </source>
</evidence>
<dbReference type="AlphaFoldDB" id="A0A0G1AST9"/>
<evidence type="ECO:0000313" key="1">
    <source>
        <dbReference type="EMBL" id="KKS64175.1"/>
    </source>
</evidence>